<dbReference type="PROSITE" id="PS50968">
    <property type="entry name" value="BIOTINYL_LIPOYL"/>
    <property type="match status" value="1"/>
</dbReference>
<dbReference type="PROSITE" id="PS50991">
    <property type="entry name" value="PYR_CT"/>
    <property type="match status" value="1"/>
</dbReference>
<feature type="domain" description="Pyruvate carboxyltransferase" evidence="4">
    <location>
        <begin position="9"/>
        <end position="269"/>
    </location>
</feature>
<feature type="domain" description="Lipoyl-binding" evidence="3">
    <location>
        <begin position="501"/>
        <end position="581"/>
    </location>
</feature>
<dbReference type="InterPro" id="IPR000089">
    <property type="entry name" value="Biotin_lipoyl"/>
</dbReference>
<evidence type="ECO:0000259" key="4">
    <source>
        <dbReference type="PROSITE" id="PS50991"/>
    </source>
</evidence>
<proteinExistence type="predicted"/>
<dbReference type="Proteomes" id="UP000730161">
    <property type="component" value="Unassembled WGS sequence"/>
</dbReference>
<evidence type="ECO:0000313" key="6">
    <source>
        <dbReference type="Proteomes" id="UP000730161"/>
    </source>
</evidence>
<keyword evidence="5" id="KW-0436">Ligase</keyword>
<protein>
    <submittedName>
        <fullName evidence="5">Pyruvate carboxylase subunit B</fullName>
        <ecNumber evidence="5">6.4.1.1</ecNumber>
    </submittedName>
</protein>
<dbReference type="GO" id="GO:0004736">
    <property type="term" value="F:pyruvate carboxylase activity"/>
    <property type="evidence" value="ECO:0007669"/>
    <property type="project" value="UniProtKB-EC"/>
</dbReference>
<accession>A0A8J7W4X4</accession>
<comment type="caution">
    <text evidence="5">The sequence shown here is derived from an EMBL/GenBank/DDBJ whole genome shotgun (WGS) entry which is preliminary data.</text>
</comment>
<dbReference type="SUPFAM" id="SSF51230">
    <property type="entry name" value="Single hybrid motif"/>
    <property type="match status" value="1"/>
</dbReference>
<dbReference type="PANTHER" id="PTHR43778:SF2">
    <property type="entry name" value="PYRUVATE CARBOXYLASE, MITOCHONDRIAL"/>
    <property type="match status" value="1"/>
</dbReference>
<dbReference type="Gene3D" id="3.20.20.70">
    <property type="entry name" value="Aldolase class I"/>
    <property type="match status" value="1"/>
</dbReference>
<evidence type="ECO:0000313" key="5">
    <source>
        <dbReference type="EMBL" id="MBR1368354.1"/>
    </source>
</evidence>
<dbReference type="InterPro" id="IPR011053">
    <property type="entry name" value="Single_hybrid_motif"/>
</dbReference>
<dbReference type="SUPFAM" id="SSF51569">
    <property type="entry name" value="Aldolase"/>
    <property type="match status" value="1"/>
</dbReference>
<comment type="cofactor">
    <cofactor evidence="1">
        <name>Co(2+)</name>
        <dbReference type="ChEBI" id="CHEBI:48828"/>
    </cofactor>
</comment>
<evidence type="ECO:0000256" key="2">
    <source>
        <dbReference type="ARBA" id="ARBA00023267"/>
    </source>
</evidence>
<dbReference type="Pfam" id="PF00364">
    <property type="entry name" value="Biotin_lipoyl"/>
    <property type="match status" value="1"/>
</dbReference>
<reference evidence="5" key="1">
    <citation type="submission" date="2014-12" db="EMBL/GenBank/DDBJ databases">
        <authorList>
            <person name="Huang H.-H."/>
            <person name="Chen S.-C."/>
            <person name="Lai M.-C."/>
        </authorList>
    </citation>
    <scope>NUCLEOTIDE SEQUENCE</scope>
    <source>
        <strain evidence="5">K1F9705b</strain>
    </source>
</reference>
<dbReference type="Pfam" id="PF00682">
    <property type="entry name" value="HMGL-like"/>
    <property type="match status" value="1"/>
</dbReference>
<dbReference type="PANTHER" id="PTHR43778">
    <property type="entry name" value="PYRUVATE CARBOXYLASE"/>
    <property type="match status" value="1"/>
</dbReference>
<keyword evidence="2" id="KW-0092">Biotin</keyword>
<evidence type="ECO:0000256" key="1">
    <source>
        <dbReference type="ARBA" id="ARBA00001941"/>
    </source>
</evidence>
<dbReference type="InterPro" id="IPR013785">
    <property type="entry name" value="Aldolase_TIM"/>
</dbReference>
<gene>
    <name evidence="5" type="ORF">RJ53_02105</name>
</gene>
<dbReference type="EC" id="6.4.1.1" evidence="5"/>
<dbReference type="GO" id="GO:0005737">
    <property type="term" value="C:cytoplasm"/>
    <property type="evidence" value="ECO:0007669"/>
    <property type="project" value="TreeGrafter"/>
</dbReference>
<keyword evidence="6" id="KW-1185">Reference proteome</keyword>
<dbReference type="Gene3D" id="2.40.50.100">
    <property type="match status" value="1"/>
</dbReference>
<dbReference type="GO" id="GO:0006094">
    <property type="term" value="P:gluconeogenesis"/>
    <property type="evidence" value="ECO:0007669"/>
    <property type="project" value="TreeGrafter"/>
</dbReference>
<dbReference type="NCBIfam" id="NF006761">
    <property type="entry name" value="PRK09282.1"/>
    <property type="match status" value="1"/>
</dbReference>
<dbReference type="Pfam" id="PF02436">
    <property type="entry name" value="PYC_OADA"/>
    <property type="match status" value="1"/>
</dbReference>
<name>A0A8J7W4X4_9EURY</name>
<dbReference type="InterPro" id="IPR055268">
    <property type="entry name" value="PCB-like"/>
</dbReference>
<dbReference type="AlphaFoldDB" id="A0A8J7W4X4"/>
<dbReference type="InterPro" id="IPR000891">
    <property type="entry name" value="PYR_CT"/>
</dbReference>
<dbReference type="InterPro" id="IPR003379">
    <property type="entry name" value="Carboxylase_cons_dom"/>
</dbReference>
<dbReference type="OrthoDB" id="6555at2157"/>
<keyword evidence="5" id="KW-0670">Pyruvate</keyword>
<evidence type="ECO:0000259" key="3">
    <source>
        <dbReference type="PROSITE" id="PS50968"/>
    </source>
</evidence>
<organism evidence="5 6">
    <name type="scientific">Methanocalculus chunghsingensis</name>
    <dbReference type="NCBI Taxonomy" id="156457"/>
    <lineage>
        <taxon>Archaea</taxon>
        <taxon>Methanobacteriati</taxon>
        <taxon>Methanobacteriota</taxon>
        <taxon>Stenosarchaea group</taxon>
        <taxon>Methanomicrobia</taxon>
        <taxon>Methanomicrobiales</taxon>
        <taxon>Methanocalculaceae</taxon>
        <taxon>Methanocalculus</taxon>
    </lineage>
</organism>
<dbReference type="PROSITE" id="PS00188">
    <property type="entry name" value="BIOTIN"/>
    <property type="match status" value="1"/>
</dbReference>
<sequence>MTFSKSSRVHITDTTLRDAHQSLIATRLRTEDMIPVAHEINKVGFFSVEAWGGATFDSCIRFLNDDPWMRLRALKEALPDTPIQMLLRGQNLVGYRHYPDDVVERFITAAHTNGVDIFRIFDALNDIRNMESSMKAVSDLGAHMQGAISYTTSPVHNIPTFIDMAEELYSHGCDSVCIKDMAGLIMPETARELITGIKERVDILVDLHSHSTSGIAPMSYQAAIEAGVDILDTAMSPFAFGTSQPATESVIASLIGTPRDTGIDLLALRKVRNLCMDIRRKYDALVDPISERIDSDVLVYQLPGGMISNLVSQLKEQDALERLSEVFEEIPKVREDLGYPPLVTPTSQIVGTQAVLNVLMNGRYQNVTKEVKDYVRGLYGRPPAPISDRIRELIIDGEEMITIRPADLLEPMYERSREEAISMGLVKKDEDILTYILYPAIAPAFLRGEKTAEVIPQAKKTHTGSTNDFPDSMEVEVDGELFSVRIVSVGGSTVSSPVGATVKSQIPRGDLPGGVKSNMQGMVLEIKVHRDQVVKKGETLLVLEAMKMENPIQSPVDGKVSDIYVDVGSVVQNGDILLVIQ</sequence>
<dbReference type="InterPro" id="IPR001882">
    <property type="entry name" value="Biotin_BS"/>
</dbReference>
<dbReference type="CDD" id="cd06850">
    <property type="entry name" value="biotinyl_domain"/>
    <property type="match status" value="1"/>
</dbReference>
<dbReference type="SUPFAM" id="SSF89000">
    <property type="entry name" value="post-HMGL domain-like"/>
    <property type="match status" value="1"/>
</dbReference>
<dbReference type="FunFam" id="2.40.50.100:FF:000003">
    <property type="entry name" value="Acetyl-CoA carboxylase biotin carboxyl carrier protein"/>
    <property type="match status" value="1"/>
</dbReference>
<dbReference type="EMBL" id="JWHL01000002">
    <property type="protein sequence ID" value="MBR1368354.1"/>
    <property type="molecule type" value="Genomic_DNA"/>
</dbReference>
<dbReference type="RefSeq" id="WP_211529967.1">
    <property type="nucleotide sequence ID" value="NZ_JWHL01000002.1"/>
</dbReference>
<dbReference type="CDD" id="cd07937">
    <property type="entry name" value="DRE_TIM_PC_TC_5S"/>
    <property type="match status" value="1"/>
</dbReference>